<feature type="region of interest" description="Disordered" evidence="1">
    <location>
        <begin position="42"/>
        <end position="64"/>
    </location>
</feature>
<keyword evidence="2" id="KW-0812">Transmembrane</keyword>
<keyword evidence="4" id="KW-1185">Reference proteome</keyword>
<dbReference type="EMBL" id="FOFB01000019">
    <property type="protein sequence ID" value="SEQ92895.1"/>
    <property type="molecule type" value="Genomic_DNA"/>
</dbReference>
<keyword evidence="2" id="KW-0472">Membrane</keyword>
<dbReference type="Proteomes" id="UP000199021">
    <property type="component" value="Unassembled WGS sequence"/>
</dbReference>
<accession>A0A1H9K240</accession>
<evidence type="ECO:0000313" key="3">
    <source>
        <dbReference type="EMBL" id="SEQ92895.1"/>
    </source>
</evidence>
<dbReference type="AlphaFoldDB" id="A0A1H9K240"/>
<feature type="transmembrane region" description="Helical" evidence="2">
    <location>
        <begin position="12"/>
        <end position="33"/>
    </location>
</feature>
<proteinExistence type="predicted"/>
<organism evidence="3 4">
    <name type="scientific">Neolewinella agarilytica</name>
    <dbReference type="NCBI Taxonomy" id="478744"/>
    <lineage>
        <taxon>Bacteria</taxon>
        <taxon>Pseudomonadati</taxon>
        <taxon>Bacteroidota</taxon>
        <taxon>Saprospiria</taxon>
        <taxon>Saprospirales</taxon>
        <taxon>Lewinellaceae</taxon>
        <taxon>Neolewinella</taxon>
    </lineage>
</organism>
<sequence>MLIYSIDLTGILILLAILIGSGGFLVAFLNYIYALWSEPEASPANEGELTGSADQVPPPTADASSPTFSFWSGIYWFITLAFVVILILIFVTTIRAYGESWG</sequence>
<reference evidence="4" key="1">
    <citation type="submission" date="2016-10" db="EMBL/GenBank/DDBJ databases">
        <authorList>
            <person name="Varghese N."/>
            <person name="Submissions S."/>
        </authorList>
    </citation>
    <scope>NUCLEOTIDE SEQUENCE [LARGE SCALE GENOMIC DNA]</scope>
    <source>
        <strain evidence="4">DSM 24740</strain>
    </source>
</reference>
<evidence type="ECO:0000256" key="2">
    <source>
        <dbReference type="SAM" id="Phobius"/>
    </source>
</evidence>
<gene>
    <name evidence="3" type="ORF">SAMN05444359_11940</name>
</gene>
<evidence type="ECO:0000313" key="4">
    <source>
        <dbReference type="Proteomes" id="UP000199021"/>
    </source>
</evidence>
<dbReference type="RefSeq" id="WP_090170453.1">
    <property type="nucleotide sequence ID" value="NZ_FOFB01000019.1"/>
</dbReference>
<keyword evidence="2" id="KW-1133">Transmembrane helix</keyword>
<protein>
    <submittedName>
        <fullName evidence="3">Uncharacterized protein</fullName>
    </submittedName>
</protein>
<feature type="transmembrane region" description="Helical" evidence="2">
    <location>
        <begin position="74"/>
        <end position="97"/>
    </location>
</feature>
<name>A0A1H9K240_9BACT</name>
<evidence type="ECO:0000256" key="1">
    <source>
        <dbReference type="SAM" id="MobiDB-lite"/>
    </source>
</evidence>
<dbReference type="InParanoid" id="A0A1H9K240"/>